<dbReference type="AlphaFoldDB" id="A0A075AD90"/>
<dbReference type="EMBL" id="KL596620">
    <property type="protein sequence ID" value="KER34065.1"/>
    <property type="molecule type" value="Genomic_DNA"/>
</dbReference>
<dbReference type="RefSeq" id="XP_009162216.1">
    <property type="nucleotide sequence ID" value="XM_009163952.1"/>
</dbReference>
<gene>
    <name evidence="1" type="ORF">T265_00244</name>
</gene>
<evidence type="ECO:0000313" key="1">
    <source>
        <dbReference type="EMBL" id="KER34065.1"/>
    </source>
</evidence>
<name>A0A075AD90_OPIVI</name>
<keyword evidence="2" id="KW-1185">Reference proteome</keyword>
<organism evidence="1 2">
    <name type="scientific">Opisthorchis viverrini</name>
    <name type="common">Southeast Asian liver fluke</name>
    <dbReference type="NCBI Taxonomy" id="6198"/>
    <lineage>
        <taxon>Eukaryota</taxon>
        <taxon>Metazoa</taxon>
        <taxon>Spiralia</taxon>
        <taxon>Lophotrochozoa</taxon>
        <taxon>Platyhelminthes</taxon>
        <taxon>Trematoda</taxon>
        <taxon>Digenea</taxon>
        <taxon>Opisthorchiida</taxon>
        <taxon>Opisthorchiata</taxon>
        <taxon>Opisthorchiidae</taxon>
        <taxon>Opisthorchis</taxon>
    </lineage>
</organism>
<accession>A0A075AD90</accession>
<dbReference type="GeneID" id="20314432"/>
<proteinExistence type="predicted"/>
<evidence type="ECO:0000313" key="2">
    <source>
        <dbReference type="Proteomes" id="UP000054324"/>
    </source>
</evidence>
<sequence length="177" mass="19986">MESYPKLFLGFCSHFKFISKIRKTNSTVLTVKQLFPKHSKIYDGKTISLLSESVEAIEKFTDFLVIERVVIEWILVPENYATEHPNLKSLQMYAVDAQGKSGSGVRSVPLASINLIDGLDWRFSPSDFLETQLDTREPRTSALFLKTCPKFFLDCANGVASFICRVEDSSVTANTFE</sequence>
<reference evidence="1 2" key="1">
    <citation type="submission" date="2013-11" db="EMBL/GenBank/DDBJ databases">
        <title>Opisthorchis viverrini - life in the bile duct.</title>
        <authorList>
            <person name="Young N.D."/>
            <person name="Nagarajan N."/>
            <person name="Lin S.J."/>
            <person name="Korhonen P.K."/>
            <person name="Jex A.R."/>
            <person name="Hall R.S."/>
            <person name="Safavi-Hemami H."/>
            <person name="Kaewkong W."/>
            <person name="Bertrand D."/>
            <person name="Gao S."/>
            <person name="Seet Q."/>
            <person name="Wongkham S."/>
            <person name="Teh B.T."/>
            <person name="Wongkham C."/>
            <person name="Intapan P.M."/>
            <person name="Maleewong W."/>
            <person name="Yang X."/>
            <person name="Hu M."/>
            <person name="Wang Z."/>
            <person name="Hofmann A."/>
            <person name="Sternberg P.W."/>
            <person name="Tan P."/>
            <person name="Wang J."/>
            <person name="Gasser R.B."/>
        </authorList>
    </citation>
    <scope>NUCLEOTIDE SEQUENCE [LARGE SCALE GENOMIC DNA]</scope>
</reference>
<dbReference type="Proteomes" id="UP000054324">
    <property type="component" value="Unassembled WGS sequence"/>
</dbReference>
<dbReference type="CTD" id="20314432"/>
<protein>
    <submittedName>
        <fullName evidence="1">Uncharacterized protein</fullName>
    </submittedName>
</protein>
<dbReference type="KEGG" id="ovi:T265_00244"/>